<accession>A0A2K3LDM9</accession>
<evidence type="ECO:0000313" key="1">
    <source>
        <dbReference type="EMBL" id="PNX76636.1"/>
    </source>
</evidence>
<reference evidence="1 2" key="2">
    <citation type="journal article" date="2017" name="Front. Plant Sci.">
        <title>Gene Classification and Mining of Molecular Markers Useful in Red Clover (Trifolium pratense) Breeding.</title>
        <authorList>
            <person name="Istvanek J."/>
            <person name="Dluhosova J."/>
            <person name="Dluhos P."/>
            <person name="Patkova L."/>
            <person name="Nedelnik J."/>
            <person name="Repkova J."/>
        </authorList>
    </citation>
    <scope>NUCLEOTIDE SEQUENCE [LARGE SCALE GENOMIC DNA]</scope>
    <source>
        <strain evidence="2">cv. Tatra</strain>
        <tissue evidence="1">Young leaves</tissue>
    </source>
</reference>
<evidence type="ECO:0000313" key="2">
    <source>
        <dbReference type="Proteomes" id="UP000236291"/>
    </source>
</evidence>
<name>A0A2K3LDM9_TRIPR</name>
<dbReference type="EMBL" id="ASHM01031012">
    <property type="protein sequence ID" value="PNX76636.1"/>
    <property type="molecule type" value="Genomic_DNA"/>
</dbReference>
<dbReference type="Proteomes" id="UP000236291">
    <property type="component" value="Unassembled WGS sequence"/>
</dbReference>
<protein>
    <submittedName>
        <fullName evidence="1">Cytochrome p450</fullName>
    </submittedName>
</protein>
<dbReference type="AlphaFoldDB" id="A0A2K3LDM9"/>
<reference evidence="1 2" key="1">
    <citation type="journal article" date="2014" name="Am. J. Bot.">
        <title>Genome assembly and annotation for red clover (Trifolium pratense; Fabaceae).</title>
        <authorList>
            <person name="Istvanek J."/>
            <person name="Jaros M."/>
            <person name="Krenek A."/>
            <person name="Repkova J."/>
        </authorList>
    </citation>
    <scope>NUCLEOTIDE SEQUENCE [LARGE SCALE GENOMIC DNA]</scope>
    <source>
        <strain evidence="2">cv. Tatra</strain>
        <tissue evidence="1">Young leaves</tissue>
    </source>
</reference>
<comment type="caution">
    <text evidence="1">The sequence shown here is derived from an EMBL/GenBank/DDBJ whole genome shotgun (WGS) entry which is preliminary data.</text>
</comment>
<sequence>MPLKVPPVESFRLQREEEIENLVKDTTMSEGSPINISEMVDSLAYGLRTAVGAQIESKEKYRLRMLTFERKMFYGLELFSFKHEVSGEVVVGFEGQFGSEDSYSPKTEEGSWDCALWIAGEARLYVGSYLFLCL</sequence>
<proteinExistence type="predicted"/>
<gene>
    <name evidence="1" type="ORF">L195_g032591</name>
</gene>
<organism evidence="1 2">
    <name type="scientific">Trifolium pratense</name>
    <name type="common">Red clover</name>
    <dbReference type="NCBI Taxonomy" id="57577"/>
    <lineage>
        <taxon>Eukaryota</taxon>
        <taxon>Viridiplantae</taxon>
        <taxon>Streptophyta</taxon>
        <taxon>Embryophyta</taxon>
        <taxon>Tracheophyta</taxon>
        <taxon>Spermatophyta</taxon>
        <taxon>Magnoliopsida</taxon>
        <taxon>eudicotyledons</taxon>
        <taxon>Gunneridae</taxon>
        <taxon>Pentapetalae</taxon>
        <taxon>rosids</taxon>
        <taxon>fabids</taxon>
        <taxon>Fabales</taxon>
        <taxon>Fabaceae</taxon>
        <taxon>Papilionoideae</taxon>
        <taxon>50 kb inversion clade</taxon>
        <taxon>NPAAA clade</taxon>
        <taxon>Hologalegina</taxon>
        <taxon>IRL clade</taxon>
        <taxon>Trifolieae</taxon>
        <taxon>Trifolium</taxon>
    </lineage>
</organism>